<sequence length="192" mass="21615">MSNEQREPSSDFDLQIKTYIDNVCQATITTLLGRMEEMMNRQAKNQRLWNEQIQKALDKRFSKLEQVSLTASEASNSSRSIPKETQHEQATPATICSQPVMRDELPQGNFLSTPILNNMIIELVSSETSSCTKNGLSIKRSKSHKYPSINYTTLKQLPIVKDFTNPLAVSIETFALSEHGKLAHGESRANLK</sequence>
<evidence type="ECO:0000256" key="1">
    <source>
        <dbReference type="SAM" id="MobiDB-lite"/>
    </source>
</evidence>
<dbReference type="EMBL" id="CAJVQB010001965">
    <property type="protein sequence ID" value="CAG8557405.1"/>
    <property type="molecule type" value="Genomic_DNA"/>
</dbReference>
<gene>
    <name evidence="2" type="ORF">GMARGA_LOCUS4850</name>
</gene>
<organism evidence="2 3">
    <name type="scientific">Gigaspora margarita</name>
    <dbReference type="NCBI Taxonomy" id="4874"/>
    <lineage>
        <taxon>Eukaryota</taxon>
        <taxon>Fungi</taxon>
        <taxon>Fungi incertae sedis</taxon>
        <taxon>Mucoromycota</taxon>
        <taxon>Glomeromycotina</taxon>
        <taxon>Glomeromycetes</taxon>
        <taxon>Diversisporales</taxon>
        <taxon>Gigasporaceae</taxon>
        <taxon>Gigaspora</taxon>
    </lineage>
</organism>
<reference evidence="2 3" key="1">
    <citation type="submission" date="2021-06" db="EMBL/GenBank/DDBJ databases">
        <authorList>
            <person name="Kallberg Y."/>
            <person name="Tangrot J."/>
            <person name="Rosling A."/>
        </authorList>
    </citation>
    <scope>NUCLEOTIDE SEQUENCE [LARGE SCALE GENOMIC DNA]</scope>
    <source>
        <strain evidence="2 3">120-4 pot B 10/14</strain>
    </source>
</reference>
<comment type="caution">
    <text evidence="2">The sequence shown here is derived from an EMBL/GenBank/DDBJ whole genome shotgun (WGS) entry which is preliminary data.</text>
</comment>
<evidence type="ECO:0000313" key="3">
    <source>
        <dbReference type="Proteomes" id="UP000789901"/>
    </source>
</evidence>
<keyword evidence="3" id="KW-1185">Reference proteome</keyword>
<name>A0ABN7UFB1_GIGMA</name>
<dbReference type="Proteomes" id="UP000789901">
    <property type="component" value="Unassembled WGS sequence"/>
</dbReference>
<proteinExistence type="predicted"/>
<evidence type="ECO:0000313" key="2">
    <source>
        <dbReference type="EMBL" id="CAG8557405.1"/>
    </source>
</evidence>
<accession>A0ABN7UFB1</accession>
<feature type="region of interest" description="Disordered" evidence="1">
    <location>
        <begin position="72"/>
        <end position="91"/>
    </location>
</feature>
<protein>
    <submittedName>
        <fullName evidence="2">1507_t:CDS:1</fullName>
    </submittedName>
</protein>